<name>A0ABV1HZD0_9FIRM</name>
<evidence type="ECO:0000313" key="3">
    <source>
        <dbReference type="Proteomes" id="UP001470288"/>
    </source>
</evidence>
<organism evidence="2 3">
    <name type="scientific">Hominiventricola aquisgranensis</name>
    <dbReference type="NCBI Taxonomy" id="3133164"/>
    <lineage>
        <taxon>Bacteria</taxon>
        <taxon>Bacillati</taxon>
        <taxon>Bacillota</taxon>
        <taxon>Clostridia</taxon>
        <taxon>Lachnospirales</taxon>
        <taxon>Lachnospiraceae</taxon>
        <taxon>Hominiventricola</taxon>
    </lineage>
</organism>
<protein>
    <submittedName>
        <fullName evidence="2">Uncharacterized protein</fullName>
    </submittedName>
</protein>
<evidence type="ECO:0000313" key="2">
    <source>
        <dbReference type="EMBL" id="MEQ2578081.1"/>
    </source>
</evidence>
<dbReference type="InterPro" id="IPR055731">
    <property type="entry name" value="Pam3_gp33-like"/>
</dbReference>
<proteinExistence type="predicted"/>
<accession>A0ABV1HZD0</accession>
<comment type="caution">
    <text evidence="2">The sequence shown here is derived from an EMBL/GenBank/DDBJ whole genome shotgun (WGS) entry which is preliminary data.</text>
</comment>
<evidence type="ECO:0000256" key="1">
    <source>
        <dbReference type="SAM" id="Coils"/>
    </source>
</evidence>
<dbReference type="Proteomes" id="UP001470288">
    <property type="component" value="Unassembled WGS sequence"/>
</dbReference>
<sequence length="159" mass="18256">MESQLDQKIREYKELLDRKEELENLTKENNAAKEKLEQDICKMMIDEEKPSTIVDGFNYSLSQKVMYSKKSEEDLAALEKETGLSFFDVLRDQGLGDIIKETVNPKTLQSTVAAMKEDLGEDQDLPEDLTQCLSIYEKLTITKRKANTKALDRAKKSKK</sequence>
<dbReference type="RefSeq" id="WP_349143929.1">
    <property type="nucleotide sequence ID" value="NZ_JBBMFC010000006.1"/>
</dbReference>
<dbReference type="EMBL" id="JBBMFC010000006">
    <property type="protein sequence ID" value="MEQ2578081.1"/>
    <property type="molecule type" value="Genomic_DNA"/>
</dbReference>
<keyword evidence="3" id="KW-1185">Reference proteome</keyword>
<keyword evidence="1" id="KW-0175">Coiled coil</keyword>
<gene>
    <name evidence="2" type="ORF">WMO62_04380</name>
</gene>
<feature type="coiled-coil region" evidence="1">
    <location>
        <begin position="2"/>
        <end position="42"/>
    </location>
</feature>
<reference evidence="2 3" key="1">
    <citation type="submission" date="2024-03" db="EMBL/GenBank/DDBJ databases">
        <title>Human intestinal bacterial collection.</title>
        <authorList>
            <person name="Pauvert C."/>
            <person name="Hitch T.C.A."/>
            <person name="Clavel T."/>
        </authorList>
    </citation>
    <scope>NUCLEOTIDE SEQUENCE [LARGE SCALE GENOMIC DNA]</scope>
    <source>
        <strain evidence="2 3">CLA-AA-H78B</strain>
    </source>
</reference>
<dbReference type="Pfam" id="PF23984">
    <property type="entry name" value="DUF7307"/>
    <property type="match status" value="1"/>
</dbReference>